<protein>
    <submittedName>
        <fullName evidence="1">Uncharacterized protein</fullName>
    </submittedName>
</protein>
<dbReference type="EMBL" id="MT141545">
    <property type="protein sequence ID" value="QJA65812.1"/>
    <property type="molecule type" value="Genomic_DNA"/>
</dbReference>
<dbReference type="AlphaFoldDB" id="A0A6M3J9S5"/>
<reference evidence="1" key="1">
    <citation type="submission" date="2020-03" db="EMBL/GenBank/DDBJ databases">
        <title>The deep terrestrial virosphere.</title>
        <authorList>
            <person name="Holmfeldt K."/>
            <person name="Nilsson E."/>
            <person name="Simone D."/>
            <person name="Lopez-Fernandez M."/>
            <person name="Wu X."/>
            <person name="de Brujin I."/>
            <person name="Lundin D."/>
            <person name="Andersson A."/>
            <person name="Bertilsson S."/>
            <person name="Dopson M."/>
        </authorList>
    </citation>
    <scope>NUCLEOTIDE SEQUENCE</scope>
    <source>
        <strain evidence="2">MM415A00125</strain>
        <strain evidence="1">MM415B00372</strain>
    </source>
</reference>
<evidence type="ECO:0000313" key="1">
    <source>
        <dbReference type="EMBL" id="QJA65812.1"/>
    </source>
</evidence>
<organism evidence="1">
    <name type="scientific">viral metagenome</name>
    <dbReference type="NCBI Taxonomy" id="1070528"/>
    <lineage>
        <taxon>unclassified sequences</taxon>
        <taxon>metagenomes</taxon>
        <taxon>organismal metagenomes</taxon>
    </lineage>
</organism>
<dbReference type="EMBL" id="MT145192">
    <property type="protein sequence ID" value="QJI04969.1"/>
    <property type="molecule type" value="Genomic_DNA"/>
</dbReference>
<proteinExistence type="predicted"/>
<sequence>MKERIVCIEWEDAAYNSGYYDKKSPEDFTPITTRTVGHLVRRTPKSLIVAQDRFYKPDGKPEDDRHIGIIPRKMIKKITELR</sequence>
<accession>A0A6M3J9S5</accession>
<name>A0A6M3J9S5_9ZZZZ</name>
<gene>
    <name evidence="2" type="ORF">MM415A00125_0062</name>
    <name evidence="1" type="ORF">MM415B00372_0003</name>
</gene>
<evidence type="ECO:0000313" key="2">
    <source>
        <dbReference type="EMBL" id="QJI04969.1"/>
    </source>
</evidence>